<name>A0A6B0SF41_9EURY</name>
<sequence length="57" mass="6360">MTDDRPECDRCGLADASVRELLVRNPDGKVNVCDDCEDELNAEVVREVGRPEVVLDE</sequence>
<dbReference type="AlphaFoldDB" id="A0A6B0SF41"/>
<evidence type="ECO:0008006" key="3">
    <source>
        <dbReference type="Google" id="ProtNLM"/>
    </source>
</evidence>
<keyword evidence="2" id="KW-1185">Reference proteome</keyword>
<gene>
    <name evidence="1" type="ORF">GRX66_06845</name>
</gene>
<organism evidence="1 2">
    <name type="scientific">Halobacterium bonnevillei</name>
    <dbReference type="NCBI Taxonomy" id="2692200"/>
    <lineage>
        <taxon>Archaea</taxon>
        <taxon>Methanobacteriati</taxon>
        <taxon>Methanobacteriota</taxon>
        <taxon>Stenosarchaea group</taxon>
        <taxon>Halobacteria</taxon>
        <taxon>Halobacteriales</taxon>
        <taxon>Halobacteriaceae</taxon>
        <taxon>Halobacterium</taxon>
    </lineage>
</organism>
<dbReference type="Proteomes" id="UP000471521">
    <property type="component" value="Unassembled WGS sequence"/>
</dbReference>
<reference evidence="1 2" key="1">
    <citation type="submission" date="2019-12" db="EMBL/GenBank/DDBJ databases">
        <title>Isolation and characterization of three novel carbon monoxide-oxidizing members of Halobacteria from salione crusts and soils.</title>
        <authorList>
            <person name="Myers M.R."/>
            <person name="King G.M."/>
        </authorList>
    </citation>
    <scope>NUCLEOTIDE SEQUENCE [LARGE SCALE GENOMIC DNA]</scope>
    <source>
        <strain evidence="1 2">PCN9</strain>
    </source>
</reference>
<dbReference type="OrthoDB" id="382468at2157"/>
<proteinExistence type="predicted"/>
<dbReference type="RefSeq" id="WP_159525885.1">
    <property type="nucleotide sequence ID" value="NZ_WUUU01000037.1"/>
</dbReference>
<accession>A0A6B0SF41</accession>
<evidence type="ECO:0000313" key="1">
    <source>
        <dbReference type="EMBL" id="MXR20335.1"/>
    </source>
</evidence>
<protein>
    <recommendedName>
        <fullName evidence="3">Small CPxCG-related zinc finger protein</fullName>
    </recommendedName>
</protein>
<evidence type="ECO:0000313" key="2">
    <source>
        <dbReference type="Proteomes" id="UP000471521"/>
    </source>
</evidence>
<comment type="caution">
    <text evidence="1">The sequence shown here is derived from an EMBL/GenBank/DDBJ whole genome shotgun (WGS) entry which is preliminary data.</text>
</comment>
<dbReference type="EMBL" id="WUUU01000037">
    <property type="protein sequence ID" value="MXR20335.1"/>
    <property type="molecule type" value="Genomic_DNA"/>
</dbReference>